<dbReference type="PANTHER" id="PTHR43166:SF4">
    <property type="entry name" value="PHOSPHONATES IMPORT ATP-BINDING PROTEIN PHNC"/>
    <property type="match status" value="1"/>
</dbReference>
<evidence type="ECO:0000256" key="3">
    <source>
        <dbReference type="ARBA" id="ARBA00022475"/>
    </source>
</evidence>
<dbReference type="InterPro" id="IPR017871">
    <property type="entry name" value="ABC_transporter-like_CS"/>
</dbReference>
<evidence type="ECO:0000313" key="8">
    <source>
        <dbReference type="EMBL" id="SAL35480.1"/>
    </source>
</evidence>
<dbReference type="SUPFAM" id="SSF52540">
    <property type="entry name" value="P-loop containing nucleoside triphosphate hydrolases"/>
    <property type="match status" value="1"/>
</dbReference>
<dbReference type="InterPro" id="IPR027417">
    <property type="entry name" value="P-loop_NTPase"/>
</dbReference>
<dbReference type="SMART" id="SM00382">
    <property type="entry name" value="AAA"/>
    <property type="match status" value="1"/>
</dbReference>
<dbReference type="InterPro" id="IPR050086">
    <property type="entry name" value="MetN_ABC_transporter-like"/>
</dbReference>
<dbReference type="Proteomes" id="UP000054740">
    <property type="component" value="Unassembled WGS sequence"/>
</dbReference>
<keyword evidence="4" id="KW-0997">Cell inner membrane</keyword>
<evidence type="ECO:0000256" key="6">
    <source>
        <dbReference type="ARBA" id="ARBA00022840"/>
    </source>
</evidence>
<dbReference type="InterPro" id="IPR030679">
    <property type="entry name" value="ABC_ATPase_HisP-typ"/>
</dbReference>
<dbReference type="Gene3D" id="3.40.50.300">
    <property type="entry name" value="P-loop containing nucleotide triphosphate hydrolases"/>
    <property type="match status" value="1"/>
</dbReference>
<dbReference type="GO" id="GO:0015424">
    <property type="term" value="F:ABC-type amino acid transporter activity"/>
    <property type="evidence" value="ECO:0007669"/>
    <property type="project" value="InterPro"/>
</dbReference>
<accession>A0A158GVG6</accession>
<evidence type="ECO:0000256" key="2">
    <source>
        <dbReference type="ARBA" id="ARBA00022448"/>
    </source>
</evidence>
<dbReference type="PIRSF" id="PIRSF039085">
    <property type="entry name" value="ABC_ATPase_HisP"/>
    <property type="match status" value="1"/>
</dbReference>
<dbReference type="CDD" id="cd03262">
    <property type="entry name" value="ABC_HisP_GlnQ"/>
    <property type="match status" value="1"/>
</dbReference>
<gene>
    <name evidence="8" type="ORF">AWB70_02500</name>
</gene>
<dbReference type="EMBL" id="FCNY02000005">
    <property type="protein sequence ID" value="SAL35480.1"/>
    <property type="molecule type" value="Genomic_DNA"/>
</dbReference>
<keyword evidence="6" id="KW-0067">ATP-binding</keyword>
<dbReference type="Pfam" id="PF00005">
    <property type="entry name" value="ABC_tran"/>
    <property type="match status" value="1"/>
</dbReference>
<dbReference type="FunFam" id="3.40.50.300:FF:000020">
    <property type="entry name" value="Amino acid ABC transporter ATP-binding component"/>
    <property type="match status" value="1"/>
</dbReference>
<evidence type="ECO:0000256" key="4">
    <source>
        <dbReference type="ARBA" id="ARBA00022519"/>
    </source>
</evidence>
<keyword evidence="9" id="KW-1185">Reference proteome</keyword>
<dbReference type="InterPro" id="IPR003593">
    <property type="entry name" value="AAA+_ATPase"/>
</dbReference>
<protein>
    <submittedName>
        <fullName evidence="8">ABC transporter</fullName>
    </submittedName>
</protein>
<evidence type="ECO:0000313" key="9">
    <source>
        <dbReference type="Proteomes" id="UP000054740"/>
    </source>
</evidence>
<dbReference type="GO" id="GO:0016887">
    <property type="term" value="F:ATP hydrolysis activity"/>
    <property type="evidence" value="ECO:0007669"/>
    <property type="project" value="InterPro"/>
</dbReference>
<keyword evidence="4" id="KW-0472">Membrane</keyword>
<feature type="domain" description="ABC transporter" evidence="7">
    <location>
        <begin position="5"/>
        <end position="239"/>
    </location>
</feature>
<evidence type="ECO:0000259" key="7">
    <source>
        <dbReference type="PROSITE" id="PS50893"/>
    </source>
</evidence>
<evidence type="ECO:0000256" key="5">
    <source>
        <dbReference type="ARBA" id="ARBA00022741"/>
    </source>
</evidence>
<reference evidence="9" key="1">
    <citation type="submission" date="2016-01" db="EMBL/GenBank/DDBJ databases">
        <authorList>
            <person name="Peeters C."/>
        </authorList>
    </citation>
    <scope>NUCLEOTIDE SEQUENCE [LARGE SCALE GENOMIC DNA]</scope>
</reference>
<dbReference type="PROSITE" id="PS50893">
    <property type="entry name" value="ABC_TRANSPORTER_2"/>
    <property type="match status" value="1"/>
</dbReference>
<name>A0A158GVG6_CABCO</name>
<dbReference type="RefSeq" id="WP_014193006.1">
    <property type="nucleotide sequence ID" value="NZ_FCNY02000005.1"/>
</dbReference>
<dbReference type="InterPro" id="IPR003439">
    <property type="entry name" value="ABC_transporter-like_ATP-bd"/>
</dbReference>
<dbReference type="PANTHER" id="PTHR43166">
    <property type="entry name" value="AMINO ACID IMPORT ATP-BINDING PROTEIN"/>
    <property type="match status" value="1"/>
</dbReference>
<dbReference type="GO" id="GO:0005524">
    <property type="term" value="F:ATP binding"/>
    <property type="evidence" value="ECO:0007669"/>
    <property type="project" value="UniProtKB-KW"/>
</dbReference>
<organism evidence="8 9">
    <name type="scientific">Caballeronia cordobensis</name>
    <name type="common">Burkholderia cordobensis</name>
    <dbReference type="NCBI Taxonomy" id="1353886"/>
    <lineage>
        <taxon>Bacteria</taxon>
        <taxon>Pseudomonadati</taxon>
        <taxon>Pseudomonadota</taxon>
        <taxon>Betaproteobacteria</taxon>
        <taxon>Burkholderiales</taxon>
        <taxon>Burkholderiaceae</taxon>
        <taxon>Caballeronia</taxon>
    </lineage>
</organism>
<dbReference type="PROSITE" id="PS00211">
    <property type="entry name" value="ABC_TRANSPORTER_1"/>
    <property type="match status" value="1"/>
</dbReference>
<proteinExistence type="inferred from homology"/>
<evidence type="ECO:0000256" key="1">
    <source>
        <dbReference type="ARBA" id="ARBA00005417"/>
    </source>
</evidence>
<keyword evidence="2" id="KW-0813">Transport</keyword>
<keyword evidence="5" id="KW-0547">Nucleotide-binding</keyword>
<comment type="similarity">
    <text evidence="1">Belongs to the ABC transporter superfamily.</text>
</comment>
<dbReference type="AlphaFoldDB" id="A0A158GVG6"/>
<keyword evidence="3" id="KW-1003">Cell membrane</keyword>
<sequence length="244" mass="27023">MEPIISMRAVSKWYGDFQVLDNIDLDVQAGERLILCGPSGSGKSTTIRLVNALEDHQKGEIAVNGIALDGRAASIRRVRADVGMVFQHFNLFPHLTALGNCTAALRLVKKMPAKEADARAMHYLERVKLGAHAHKHPGQLSGGQKQRVAIARSLCMQPRIMLFDEPTSALDPEMVKEVLDTMMQLARDGMTMICVTHEMGFAREVGDRIVFMDHGKIVESCEPRRFFSAPQSARAREFLGQIVA</sequence>